<dbReference type="AlphaFoldDB" id="A0A0A9ETI0"/>
<reference evidence="1" key="2">
    <citation type="journal article" date="2015" name="Data Brief">
        <title>Shoot transcriptome of the giant reed, Arundo donax.</title>
        <authorList>
            <person name="Barrero R.A."/>
            <person name="Guerrero F.D."/>
            <person name="Moolhuijzen P."/>
            <person name="Goolsby J.A."/>
            <person name="Tidwell J."/>
            <person name="Bellgard S.E."/>
            <person name="Bellgard M.I."/>
        </authorList>
    </citation>
    <scope>NUCLEOTIDE SEQUENCE</scope>
    <source>
        <tissue evidence="1">Shoot tissue taken approximately 20 cm above the soil surface</tissue>
    </source>
</reference>
<name>A0A0A9ETI0_ARUDO</name>
<protein>
    <submittedName>
        <fullName evidence="1">Uncharacterized protein</fullName>
    </submittedName>
</protein>
<proteinExistence type="predicted"/>
<accession>A0A0A9ETI0</accession>
<sequence>MRTATPRARTPAPSSPPTLCMAAPCCCHSTCHGRSSCRTACAHRLFARAP</sequence>
<dbReference type="EMBL" id="GBRH01196735">
    <property type="protein sequence ID" value="JAE01161.1"/>
    <property type="molecule type" value="Transcribed_RNA"/>
</dbReference>
<organism evidence="1">
    <name type="scientific">Arundo donax</name>
    <name type="common">Giant reed</name>
    <name type="synonym">Donax arundinaceus</name>
    <dbReference type="NCBI Taxonomy" id="35708"/>
    <lineage>
        <taxon>Eukaryota</taxon>
        <taxon>Viridiplantae</taxon>
        <taxon>Streptophyta</taxon>
        <taxon>Embryophyta</taxon>
        <taxon>Tracheophyta</taxon>
        <taxon>Spermatophyta</taxon>
        <taxon>Magnoliopsida</taxon>
        <taxon>Liliopsida</taxon>
        <taxon>Poales</taxon>
        <taxon>Poaceae</taxon>
        <taxon>PACMAD clade</taxon>
        <taxon>Arundinoideae</taxon>
        <taxon>Arundineae</taxon>
        <taxon>Arundo</taxon>
    </lineage>
</organism>
<reference evidence="1" key="1">
    <citation type="submission" date="2014-09" db="EMBL/GenBank/DDBJ databases">
        <authorList>
            <person name="Magalhaes I.L.F."/>
            <person name="Oliveira U."/>
            <person name="Santos F.R."/>
            <person name="Vidigal T.H.D.A."/>
            <person name="Brescovit A.D."/>
            <person name="Santos A.J."/>
        </authorList>
    </citation>
    <scope>NUCLEOTIDE SEQUENCE</scope>
    <source>
        <tissue evidence="1">Shoot tissue taken approximately 20 cm above the soil surface</tissue>
    </source>
</reference>
<evidence type="ECO:0000313" key="1">
    <source>
        <dbReference type="EMBL" id="JAE01161.1"/>
    </source>
</evidence>